<gene>
    <name evidence="2" type="ORF">F8M41_003715</name>
</gene>
<evidence type="ECO:0000313" key="2">
    <source>
        <dbReference type="EMBL" id="KAF0442063.1"/>
    </source>
</evidence>
<protein>
    <submittedName>
        <fullName evidence="2">MATA-HMG</fullName>
    </submittedName>
</protein>
<dbReference type="OrthoDB" id="2410163at2759"/>
<feature type="region of interest" description="Disordered" evidence="1">
    <location>
        <begin position="349"/>
        <end position="427"/>
    </location>
</feature>
<feature type="region of interest" description="Disordered" evidence="1">
    <location>
        <begin position="320"/>
        <end position="339"/>
    </location>
</feature>
<feature type="compositionally biased region" description="Low complexity" evidence="1">
    <location>
        <begin position="359"/>
        <end position="375"/>
    </location>
</feature>
<dbReference type="Proteomes" id="UP000439903">
    <property type="component" value="Unassembled WGS sequence"/>
</dbReference>
<evidence type="ECO:0000313" key="3">
    <source>
        <dbReference type="Proteomes" id="UP000439903"/>
    </source>
</evidence>
<name>A0A8H3XAW5_GIGMA</name>
<keyword evidence="3" id="KW-1185">Reference proteome</keyword>
<feature type="compositionally biased region" description="Polar residues" evidence="1">
    <location>
        <begin position="320"/>
        <end position="330"/>
    </location>
</feature>
<feature type="compositionally biased region" description="Acidic residues" evidence="1">
    <location>
        <begin position="382"/>
        <end position="395"/>
    </location>
</feature>
<dbReference type="EMBL" id="WTPW01001330">
    <property type="protein sequence ID" value="KAF0442063.1"/>
    <property type="molecule type" value="Genomic_DNA"/>
</dbReference>
<accession>A0A8H3XAW5</accession>
<dbReference type="AlphaFoldDB" id="A0A8H3XAW5"/>
<reference evidence="2 3" key="1">
    <citation type="journal article" date="2019" name="Environ. Microbiol.">
        <title>At the nexus of three kingdoms: the genome of the mycorrhizal fungus Gigaspora margarita provides insights into plant, endobacterial and fungal interactions.</title>
        <authorList>
            <person name="Venice F."/>
            <person name="Ghignone S."/>
            <person name="Salvioli di Fossalunga A."/>
            <person name="Amselem J."/>
            <person name="Novero M."/>
            <person name="Xianan X."/>
            <person name="Sedzielewska Toro K."/>
            <person name="Morin E."/>
            <person name="Lipzen A."/>
            <person name="Grigoriev I.V."/>
            <person name="Henrissat B."/>
            <person name="Martin F.M."/>
            <person name="Bonfante P."/>
        </authorList>
    </citation>
    <scope>NUCLEOTIDE SEQUENCE [LARGE SCALE GENOMIC DNA]</scope>
    <source>
        <strain evidence="2 3">BEG34</strain>
    </source>
</reference>
<dbReference type="InterPro" id="IPR036910">
    <property type="entry name" value="HMG_box_dom_sf"/>
</dbReference>
<comment type="caution">
    <text evidence="2">The sequence shown here is derived from an EMBL/GenBank/DDBJ whole genome shotgun (WGS) entry which is preliminary data.</text>
</comment>
<organism evidence="2 3">
    <name type="scientific">Gigaspora margarita</name>
    <dbReference type="NCBI Taxonomy" id="4874"/>
    <lineage>
        <taxon>Eukaryota</taxon>
        <taxon>Fungi</taxon>
        <taxon>Fungi incertae sedis</taxon>
        <taxon>Mucoromycota</taxon>
        <taxon>Glomeromycotina</taxon>
        <taxon>Glomeromycetes</taxon>
        <taxon>Diversisporales</taxon>
        <taxon>Gigasporaceae</taxon>
        <taxon>Gigaspora</taxon>
    </lineage>
</organism>
<dbReference type="SUPFAM" id="SSF47095">
    <property type="entry name" value="HMG-box"/>
    <property type="match status" value="1"/>
</dbReference>
<feature type="compositionally biased region" description="Acidic residues" evidence="1">
    <location>
        <begin position="416"/>
        <end position="427"/>
    </location>
</feature>
<evidence type="ECO:0000256" key="1">
    <source>
        <dbReference type="SAM" id="MobiDB-lite"/>
    </source>
</evidence>
<proteinExistence type="predicted"/>
<sequence length="427" mass="48618">MGSKSFRYEVLVYPPKEQTQSNAMTSSNSDTQSFFQTQIQRFTCDRENMRQYWIPEGFHPVLVPRTYLQSSLSAANNENTRQIMTTSASVANAQMLPNGFSNVNVPSRPLQPRIATATSNIIIGGGGVMTQSMKRRFPAKDQIITPPPRSLNAQMLYYFQKRRELIENRSLNRPSKTIEQMWQEESVTVKRHYERLALRIKIEQALSSRACHLRQRRHQPYNINRNNSVTSLTGSSSRVIRSRHLQNTMSNMNTINNAPFNVNGSSLNRSSFDVSSTTENHFDITNKCNAISSSSQGVTPSHVLNLNSSSVSSYRSVQNENASNIVGNDCTSSSDTEDSDEFFEESRNDFMNADNPYGEPFESPISSPSSSPKFSATRTNDDYDYDNDYDYDYDNDYPNKDWMTHSDYDTHNNSDAEYEDDNEGLDY</sequence>
<dbReference type="Gene3D" id="1.10.30.10">
    <property type="entry name" value="High mobility group box domain"/>
    <property type="match status" value="1"/>
</dbReference>
<feature type="compositionally biased region" description="Basic and acidic residues" evidence="1">
    <location>
        <begin position="397"/>
        <end position="414"/>
    </location>
</feature>